<feature type="binding site" evidence="18">
    <location>
        <position position="145"/>
    </location>
    <ligand>
        <name>ATP</name>
        <dbReference type="ChEBI" id="CHEBI:30616"/>
    </ligand>
</feature>
<keyword evidence="14" id="KW-0968">Cytoplasmic vesicle</keyword>
<evidence type="ECO:0000256" key="10">
    <source>
        <dbReference type="ARBA" id="ARBA00022777"/>
    </source>
</evidence>
<dbReference type="GO" id="GO:0005524">
    <property type="term" value="F:ATP binding"/>
    <property type="evidence" value="ECO:0007669"/>
    <property type="project" value="UniProtKB-UniRule"/>
</dbReference>
<dbReference type="SUPFAM" id="SSF50044">
    <property type="entry name" value="SH3-domain"/>
    <property type="match status" value="1"/>
</dbReference>
<dbReference type="Pfam" id="PF09027">
    <property type="entry name" value="GTPase_binding"/>
    <property type="match status" value="1"/>
</dbReference>
<evidence type="ECO:0000256" key="6">
    <source>
        <dbReference type="ARBA" id="ARBA00022679"/>
    </source>
</evidence>
<comment type="catalytic activity">
    <reaction evidence="15">
        <text>L-threonyl-[protein] + ATP = O-phospho-L-threonyl-[protein] + ADP + H(+)</text>
        <dbReference type="Rhea" id="RHEA:46608"/>
        <dbReference type="Rhea" id="RHEA-COMP:11060"/>
        <dbReference type="Rhea" id="RHEA-COMP:11605"/>
        <dbReference type="ChEBI" id="CHEBI:15378"/>
        <dbReference type="ChEBI" id="CHEBI:30013"/>
        <dbReference type="ChEBI" id="CHEBI:30616"/>
        <dbReference type="ChEBI" id="CHEBI:61977"/>
        <dbReference type="ChEBI" id="CHEBI:456216"/>
        <dbReference type="EC" id="2.7.11.1"/>
    </reaction>
</comment>
<evidence type="ECO:0000256" key="12">
    <source>
        <dbReference type="ARBA" id="ARBA00022842"/>
    </source>
</evidence>
<feature type="compositionally biased region" description="Basic and acidic residues" evidence="19">
    <location>
        <begin position="638"/>
        <end position="656"/>
    </location>
</feature>
<accession>A0AAV1HKW8</accession>
<evidence type="ECO:0000256" key="11">
    <source>
        <dbReference type="ARBA" id="ARBA00022840"/>
    </source>
</evidence>
<dbReference type="FunFam" id="3.30.200.20:FF:000107">
    <property type="entry name" value="Putative activated CDC42 kinase 1"/>
    <property type="match status" value="1"/>
</dbReference>
<dbReference type="GO" id="GO:0046872">
    <property type="term" value="F:metal ion binding"/>
    <property type="evidence" value="ECO:0007669"/>
    <property type="project" value="UniProtKB-KW"/>
</dbReference>
<evidence type="ECO:0000256" key="1">
    <source>
        <dbReference type="ARBA" id="ARBA00001946"/>
    </source>
</evidence>
<keyword evidence="23" id="KW-1185">Reference proteome</keyword>
<protein>
    <submittedName>
        <fullName evidence="22">Non-receptor tyrosine-protein kinase TNK1</fullName>
    </submittedName>
</protein>
<sequence>MLMDQDTQWLYALLAEVQLEKFYLRVRDGLNITRIDHFAYVKESDLEQIGISKPAQRRLWEALKRFKINSRSRMPKSVGRSQDGLEQWSGGGPTQSQDGGSRALPCLIQDSELVLGEKLGSGSFGVVKKGEWHTPSGKVLPVAVKSLRSNMSRQTDTLTDFLQEVTTMQSLDHPSIIRLYGVVLTKPLKMVTELAPFGSLYDMLRSRQYEYPLVRLWLFAKQIVAGMDYLESRRYIHRDLAARNVLLASREMVKIGDFGLMRGLSQEEDHYVMSAHRRIPFAWCAPESLRVGSFSHASDVWMFGVTLWEMFTYCEEPWFGLSGRQILWRVEREGERLEKPPDCPQELYAVMRKCWACSPHDRPNFAQLATMVAEAKPMEVQATRDFAEPRKLALAANDLVTIVDHGLDMSEWRGQNHRTLAVGWFPASLSAPILPPVPAPNPAPNPISNTPHISAPLKGSLHHTGHGDIRVERSWGTPEGPDDIGSWKPSPAREKEGSNLHKMAGMSRSLESLLGGQRPRAHTVSAVRVDHQGRLLPPVMAAHSVMMQQDFRRFSEASIIPPPRPPPPNFKRANMKPQRRPTIHPAPGTSWPPQMVIPPPGQTQPPPPSQHLPQQGMGGSNLAKMSNMARSTPQLDDMDGRERERGRERDKSPHMRNTRDALIAQVMEAVHGATTEEVHTALQRSDWNPVRAEQQLKLEQLYSLSLCSKEDCLKILTKYQWNLQLASRYLIRWTRDDRQGPGERERPSAGIERRV</sequence>
<keyword evidence="13" id="KW-0829">Tyrosine-protein kinase</keyword>
<keyword evidence="7" id="KW-0519">Myristate</keyword>
<evidence type="ECO:0000256" key="15">
    <source>
        <dbReference type="ARBA" id="ARBA00047899"/>
    </source>
</evidence>
<dbReference type="PROSITE" id="PS00109">
    <property type="entry name" value="PROTEIN_KINASE_TYR"/>
    <property type="match status" value="1"/>
</dbReference>
<dbReference type="SMART" id="SM00219">
    <property type="entry name" value="TyrKc"/>
    <property type="match status" value="1"/>
</dbReference>
<keyword evidence="11 18" id="KW-0067">ATP-binding</keyword>
<dbReference type="EMBL" id="OY660886">
    <property type="protein sequence ID" value="CAJ1086171.1"/>
    <property type="molecule type" value="Genomic_DNA"/>
</dbReference>
<dbReference type="PROSITE" id="PS50002">
    <property type="entry name" value="SH3"/>
    <property type="match status" value="1"/>
</dbReference>
<evidence type="ECO:0000256" key="2">
    <source>
        <dbReference type="ARBA" id="ARBA00004132"/>
    </source>
</evidence>
<keyword evidence="5" id="KW-0723">Serine/threonine-protein kinase</keyword>
<feature type="compositionally biased region" description="Basic residues" evidence="19">
    <location>
        <begin position="573"/>
        <end position="582"/>
    </location>
</feature>
<evidence type="ECO:0000256" key="16">
    <source>
        <dbReference type="ARBA" id="ARBA00060742"/>
    </source>
</evidence>
<evidence type="ECO:0000256" key="8">
    <source>
        <dbReference type="ARBA" id="ARBA00022723"/>
    </source>
</evidence>
<comment type="similarity">
    <text evidence="16">Belongs to the protein kinase superfamily. Tyr protein kinase family.</text>
</comment>
<evidence type="ECO:0000256" key="3">
    <source>
        <dbReference type="ARBA" id="ARBA00022443"/>
    </source>
</evidence>
<feature type="domain" description="SH3" evidence="20">
    <location>
        <begin position="375"/>
        <end position="435"/>
    </location>
</feature>
<dbReference type="InterPro" id="IPR036028">
    <property type="entry name" value="SH3-like_dom_sf"/>
</dbReference>
<feature type="region of interest" description="Disordered" evidence="19">
    <location>
        <begin position="470"/>
        <end position="500"/>
    </location>
</feature>
<dbReference type="Proteomes" id="UP001178508">
    <property type="component" value="Chromosome 23"/>
</dbReference>
<dbReference type="CDD" id="cd14328">
    <property type="entry name" value="UBA_TNK1"/>
    <property type="match status" value="1"/>
</dbReference>
<keyword evidence="8" id="KW-0479">Metal-binding</keyword>
<evidence type="ECO:0000256" key="13">
    <source>
        <dbReference type="ARBA" id="ARBA00023137"/>
    </source>
</evidence>
<dbReference type="InterPro" id="IPR000719">
    <property type="entry name" value="Prot_kinase_dom"/>
</dbReference>
<feature type="compositionally biased region" description="Pro residues" evidence="19">
    <location>
        <begin position="595"/>
        <end position="610"/>
    </location>
</feature>
<organism evidence="22 23">
    <name type="scientific">Xyrichtys novacula</name>
    <name type="common">Pearly razorfish</name>
    <name type="synonym">Hemipteronotus novacula</name>
    <dbReference type="NCBI Taxonomy" id="13765"/>
    <lineage>
        <taxon>Eukaryota</taxon>
        <taxon>Metazoa</taxon>
        <taxon>Chordata</taxon>
        <taxon>Craniata</taxon>
        <taxon>Vertebrata</taxon>
        <taxon>Euteleostomi</taxon>
        <taxon>Actinopterygii</taxon>
        <taxon>Neopterygii</taxon>
        <taxon>Teleostei</taxon>
        <taxon>Neoteleostei</taxon>
        <taxon>Acanthomorphata</taxon>
        <taxon>Eupercaria</taxon>
        <taxon>Labriformes</taxon>
        <taxon>Labridae</taxon>
        <taxon>Xyrichtys</taxon>
    </lineage>
</organism>
<evidence type="ECO:0000256" key="19">
    <source>
        <dbReference type="SAM" id="MobiDB-lite"/>
    </source>
</evidence>
<dbReference type="InterPro" id="IPR017441">
    <property type="entry name" value="Protein_kinase_ATP_BS"/>
</dbReference>
<comment type="subcellular location">
    <subcellularLocation>
        <location evidence="2">Cytoplasmic vesicle</location>
        <location evidence="2">Clathrin-coated vesicle</location>
    </subcellularLocation>
</comment>
<keyword evidence="10 22" id="KW-0418">Kinase</keyword>
<dbReference type="InterPro" id="IPR020635">
    <property type="entry name" value="Tyr_kinase_cat_dom"/>
</dbReference>
<dbReference type="Gene3D" id="1.10.510.10">
    <property type="entry name" value="Transferase(Phosphotransferase) domain 1"/>
    <property type="match status" value="1"/>
</dbReference>
<evidence type="ECO:0000259" key="21">
    <source>
        <dbReference type="PROSITE" id="PS50011"/>
    </source>
</evidence>
<dbReference type="InterPro" id="IPR015116">
    <property type="entry name" value="Cdc42-bd-like"/>
</dbReference>
<evidence type="ECO:0000313" key="22">
    <source>
        <dbReference type="EMBL" id="CAJ1086171.1"/>
    </source>
</evidence>
<dbReference type="PRINTS" id="PR00109">
    <property type="entry name" value="TYRKINASE"/>
</dbReference>
<keyword evidence="4" id="KW-0963">Cytoplasm</keyword>
<dbReference type="CDD" id="cd05040">
    <property type="entry name" value="PTKc_Ack_like"/>
    <property type="match status" value="1"/>
</dbReference>
<dbReference type="GO" id="GO:0004713">
    <property type="term" value="F:protein tyrosine kinase activity"/>
    <property type="evidence" value="ECO:0007669"/>
    <property type="project" value="UniProtKB-KW"/>
</dbReference>
<dbReference type="InterPro" id="IPR055175">
    <property type="entry name" value="ACK/TNK-like_SAM"/>
</dbReference>
<feature type="region of interest" description="Disordered" evidence="19">
    <location>
        <begin position="73"/>
        <end position="101"/>
    </location>
</feature>
<evidence type="ECO:0000256" key="14">
    <source>
        <dbReference type="ARBA" id="ARBA00023329"/>
    </source>
</evidence>
<dbReference type="InterPro" id="IPR008266">
    <property type="entry name" value="Tyr_kinase_AS"/>
</dbReference>
<feature type="domain" description="Protein kinase" evidence="21">
    <location>
        <begin position="113"/>
        <end position="379"/>
    </location>
</feature>
<dbReference type="FunFam" id="1.10.510.10:FF:000080">
    <property type="entry name" value="Putative activated CDC42 kinase 1"/>
    <property type="match status" value="1"/>
</dbReference>
<dbReference type="Pfam" id="PF07714">
    <property type="entry name" value="PK_Tyr_Ser-Thr"/>
    <property type="match status" value="1"/>
</dbReference>
<evidence type="ECO:0000256" key="4">
    <source>
        <dbReference type="ARBA" id="ARBA00022490"/>
    </source>
</evidence>
<dbReference type="InterPro" id="IPR050198">
    <property type="entry name" value="Non-receptor_tyrosine_kinases"/>
</dbReference>
<evidence type="ECO:0000256" key="7">
    <source>
        <dbReference type="ARBA" id="ARBA00022707"/>
    </source>
</evidence>
<feature type="region of interest" description="Disordered" evidence="19">
    <location>
        <begin position="557"/>
        <end position="656"/>
    </location>
</feature>
<name>A0AAV1HKW8_XYRNO</name>
<dbReference type="SUPFAM" id="SSF56112">
    <property type="entry name" value="Protein kinase-like (PK-like)"/>
    <property type="match status" value="1"/>
</dbReference>
<keyword evidence="9 18" id="KW-0547">Nucleotide-binding</keyword>
<dbReference type="InterPro" id="IPR049587">
    <property type="entry name" value="TNK-like_SAM"/>
</dbReference>
<dbReference type="InterPro" id="IPR037085">
    <property type="entry name" value="Cdc42-bd-like_dom_sf"/>
</dbReference>
<dbReference type="GO" id="GO:0004674">
    <property type="term" value="F:protein serine/threonine kinase activity"/>
    <property type="evidence" value="ECO:0007669"/>
    <property type="project" value="UniProtKB-KW"/>
</dbReference>
<comment type="cofactor">
    <cofactor evidence="1">
        <name>Mg(2+)</name>
        <dbReference type="ChEBI" id="CHEBI:18420"/>
    </cofactor>
</comment>
<dbReference type="Gene3D" id="4.10.680.10">
    <property type="entry name" value="Cdc42-like binding domain"/>
    <property type="match status" value="1"/>
</dbReference>
<dbReference type="PROSITE" id="PS00107">
    <property type="entry name" value="PROTEIN_KINASE_ATP"/>
    <property type="match status" value="1"/>
</dbReference>
<keyword evidence="7" id="KW-0449">Lipoprotein</keyword>
<dbReference type="InterPro" id="IPR011009">
    <property type="entry name" value="Kinase-like_dom_sf"/>
</dbReference>
<keyword evidence="12" id="KW-0460">Magnesium</keyword>
<dbReference type="GO" id="GO:0030136">
    <property type="term" value="C:clathrin-coated vesicle"/>
    <property type="evidence" value="ECO:0007669"/>
    <property type="project" value="UniProtKB-SubCell"/>
</dbReference>
<dbReference type="PROSITE" id="PS50011">
    <property type="entry name" value="PROTEIN_KINASE_DOM"/>
    <property type="match status" value="1"/>
</dbReference>
<evidence type="ECO:0000256" key="17">
    <source>
        <dbReference type="PROSITE-ProRule" id="PRU00192"/>
    </source>
</evidence>
<dbReference type="InterPro" id="IPR001245">
    <property type="entry name" value="Ser-Thr/Tyr_kinase_cat_dom"/>
</dbReference>
<proteinExistence type="inferred from homology"/>
<reference evidence="22" key="1">
    <citation type="submission" date="2023-08" db="EMBL/GenBank/DDBJ databases">
        <authorList>
            <person name="Alioto T."/>
            <person name="Alioto T."/>
            <person name="Gomez Garrido J."/>
        </authorList>
    </citation>
    <scope>NUCLEOTIDE SEQUENCE</scope>
</reference>
<evidence type="ECO:0000259" key="20">
    <source>
        <dbReference type="PROSITE" id="PS50002"/>
    </source>
</evidence>
<dbReference type="Pfam" id="PF22931">
    <property type="entry name" value="SAM_TNK"/>
    <property type="match status" value="1"/>
</dbReference>
<evidence type="ECO:0000256" key="18">
    <source>
        <dbReference type="PROSITE-ProRule" id="PRU10141"/>
    </source>
</evidence>
<evidence type="ECO:0000256" key="9">
    <source>
        <dbReference type="ARBA" id="ARBA00022741"/>
    </source>
</evidence>
<feature type="compositionally biased region" description="Pro residues" evidence="19">
    <location>
        <begin position="560"/>
        <end position="569"/>
    </location>
</feature>
<dbReference type="AlphaFoldDB" id="A0AAV1HKW8"/>
<dbReference type="Gene3D" id="3.30.200.20">
    <property type="entry name" value="Phosphorylase Kinase, domain 1"/>
    <property type="match status" value="1"/>
</dbReference>
<dbReference type="InterPro" id="IPR001452">
    <property type="entry name" value="SH3_domain"/>
</dbReference>
<dbReference type="PANTHER" id="PTHR24418">
    <property type="entry name" value="TYROSINE-PROTEIN KINASE"/>
    <property type="match status" value="1"/>
</dbReference>
<evidence type="ECO:0000256" key="5">
    <source>
        <dbReference type="ARBA" id="ARBA00022527"/>
    </source>
</evidence>
<keyword evidence="6" id="KW-0808">Transferase</keyword>
<dbReference type="CDD" id="cd09539">
    <property type="entry name" value="SAM_TNK-like"/>
    <property type="match status" value="1"/>
</dbReference>
<evidence type="ECO:0000313" key="23">
    <source>
        <dbReference type="Proteomes" id="UP001178508"/>
    </source>
</evidence>
<keyword evidence="3 17" id="KW-0728">SH3 domain</keyword>
<gene>
    <name evidence="22" type="ORF">XNOV1_A042424</name>
</gene>